<protein>
    <submittedName>
        <fullName evidence="2">Uncharacterized protein</fullName>
    </submittedName>
</protein>
<organism evidence="2 3">
    <name type="scientific">secondary endosymbiont of Ctenarytaina eucalypti</name>
    <dbReference type="NCBI Taxonomy" id="1199245"/>
    <lineage>
        <taxon>Bacteria</taxon>
        <taxon>Pseudomonadati</taxon>
        <taxon>Pseudomonadota</taxon>
        <taxon>Gammaproteobacteria</taxon>
        <taxon>Enterobacterales</taxon>
        <taxon>Enterobacteriaceae</taxon>
        <taxon>aphid secondary symbionts</taxon>
    </lineage>
</organism>
<gene>
    <name evidence="2" type="ORF">A359_08740</name>
</gene>
<dbReference type="Proteomes" id="UP000003936">
    <property type="component" value="Chromosome"/>
</dbReference>
<sequence length="84" mass="9902">MVNYPCLDISTSQLCRIRRVFTCFPFAQERNYRLSLIACSVTAILIPTGASCFLLSVLLLRNLKFIDWFWRICERNKWCYIQAS</sequence>
<proteinExistence type="predicted"/>
<keyword evidence="1" id="KW-1133">Transmembrane helix</keyword>
<dbReference type="HOGENOM" id="CLU_2525639_0_0_6"/>
<feature type="transmembrane region" description="Helical" evidence="1">
    <location>
        <begin position="34"/>
        <end position="60"/>
    </location>
</feature>
<reference evidence="2 3" key="1">
    <citation type="journal article" date="2012" name="Mol. Biol. Evol.">
        <title>Genome reduction and co-evolution between the primary and secondary bacterial symbionts of psyllids.</title>
        <authorList>
            <person name="Sloan D.B."/>
            <person name="Moran N.A."/>
        </authorList>
    </citation>
    <scope>NUCLEOTIDE SEQUENCE [LARGE SCALE GENOMIC DNA]</scope>
    <source>
        <strain evidence="2">Ceuc_S</strain>
    </source>
</reference>
<keyword evidence="3" id="KW-1185">Reference proteome</keyword>
<dbReference type="EMBL" id="CP003546">
    <property type="protein sequence ID" value="AFP85240.1"/>
    <property type="molecule type" value="Genomic_DNA"/>
</dbReference>
<accession>J3TY33</accession>
<name>J3TY33_9ENTR</name>
<keyword evidence="1" id="KW-0812">Transmembrane</keyword>
<evidence type="ECO:0000256" key="1">
    <source>
        <dbReference type="SAM" id="Phobius"/>
    </source>
</evidence>
<evidence type="ECO:0000313" key="2">
    <source>
        <dbReference type="EMBL" id="AFP85240.1"/>
    </source>
</evidence>
<dbReference type="KEGG" id="sect:A359_08740"/>
<evidence type="ECO:0000313" key="3">
    <source>
        <dbReference type="Proteomes" id="UP000003936"/>
    </source>
</evidence>
<dbReference type="AlphaFoldDB" id="J3TY33"/>
<keyword evidence="1" id="KW-0472">Membrane</keyword>